<comment type="caution">
    <text evidence="3">The sequence shown here is derived from an EMBL/GenBank/DDBJ whole genome shotgun (WGS) entry which is preliminary data.</text>
</comment>
<keyword evidence="2" id="KW-0812">Transmembrane</keyword>
<dbReference type="RefSeq" id="WP_338001926.1">
    <property type="nucleotide sequence ID" value="NZ_JAOPKA010000001.1"/>
</dbReference>
<dbReference type="Proteomes" id="UP001321018">
    <property type="component" value="Unassembled WGS sequence"/>
</dbReference>
<dbReference type="Proteomes" id="UP001320972">
    <property type="component" value="Unassembled WGS sequence"/>
</dbReference>
<evidence type="ECO:0000256" key="1">
    <source>
        <dbReference type="SAM" id="MobiDB-lite"/>
    </source>
</evidence>
<evidence type="ECO:0000256" key="2">
    <source>
        <dbReference type="SAM" id="Phobius"/>
    </source>
</evidence>
<dbReference type="InterPro" id="IPR043826">
    <property type="entry name" value="DUF5803"/>
</dbReference>
<feature type="region of interest" description="Disordered" evidence="1">
    <location>
        <begin position="240"/>
        <end position="259"/>
    </location>
</feature>
<proteinExistence type="predicted"/>
<dbReference type="EMBL" id="JAOPKA010000001">
    <property type="protein sequence ID" value="MCU4740071.1"/>
    <property type="molecule type" value="Genomic_DNA"/>
</dbReference>
<keyword evidence="2" id="KW-1133">Transmembrane helix</keyword>
<evidence type="ECO:0000313" key="3">
    <source>
        <dbReference type="EMBL" id="MCU4740071.1"/>
    </source>
</evidence>
<reference evidence="3 5" key="1">
    <citation type="submission" date="2022-09" db="EMBL/GenBank/DDBJ databases">
        <title>Enrichment on poylsaccharides allowed isolation of novel metabolic and taxonomic groups of Haloarchaea.</title>
        <authorList>
            <person name="Sorokin D.Y."/>
            <person name="Elcheninov A.G."/>
            <person name="Khizhniak T.V."/>
            <person name="Kolganova T.V."/>
            <person name="Kublanov I.V."/>
        </authorList>
    </citation>
    <scope>NUCLEOTIDE SEQUENCE</scope>
    <source>
        <strain evidence="4 5">AArc-m2/3/4</strain>
        <strain evidence="3">AArc-xg1-1</strain>
    </source>
</reference>
<organism evidence="3 6">
    <name type="scientific">Natronoglomus mannanivorans</name>
    <dbReference type="NCBI Taxonomy" id="2979990"/>
    <lineage>
        <taxon>Archaea</taxon>
        <taxon>Methanobacteriati</taxon>
        <taxon>Methanobacteriota</taxon>
        <taxon>Stenosarchaea group</taxon>
        <taxon>Halobacteria</taxon>
        <taxon>Halobacteriales</taxon>
        <taxon>Natrialbaceae</taxon>
        <taxon>Natronoglomus</taxon>
    </lineage>
</organism>
<gene>
    <name evidence="4" type="ORF">OB955_03480</name>
    <name evidence="3" type="ORF">OB960_01475</name>
</gene>
<feature type="transmembrane region" description="Helical" evidence="2">
    <location>
        <begin position="205"/>
        <end position="227"/>
    </location>
</feature>
<dbReference type="EMBL" id="JAOPKB010000001">
    <property type="protein sequence ID" value="MCU4971799.1"/>
    <property type="molecule type" value="Genomic_DNA"/>
</dbReference>
<dbReference type="Pfam" id="PF19119">
    <property type="entry name" value="DUF5803"/>
    <property type="match status" value="1"/>
</dbReference>
<sequence>MNRRLRLLLGIFLVGLLATMAGCSMIFGGISDETLDQNETYDDLRDREADVVIDLDGGSIIGSNEFRAVYKLNDTEDLTLYRSSLYRDEALDIEAVRYWYPNGTEVTGSELHVDQGRSSTEIRVPDGNGTLAFRGEAGAKTFHLPAFTSGSYEVIVPEGHRTDNFLFGNVNPSGYDREVVDDREYLYWEENDSTLSIRYFLSRDIPLFAGLVGIVLLIGGAGIAYYYRQVKQLEEQRSELGLDVDIEDDSDDGPPPGMP</sequence>
<keyword evidence="5" id="KW-1185">Reference proteome</keyword>
<evidence type="ECO:0000313" key="5">
    <source>
        <dbReference type="Proteomes" id="UP001320972"/>
    </source>
</evidence>
<accession>A0AAP2YVH7</accession>
<feature type="compositionally biased region" description="Acidic residues" evidence="1">
    <location>
        <begin position="242"/>
        <end position="252"/>
    </location>
</feature>
<evidence type="ECO:0000313" key="4">
    <source>
        <dbReference type="EMBL" id="MCU4971799.1"/>
    </source>
</evidence>
<dbReference type="PROSITE" id="PS51257">
    <property type="entry name" value="PROKAR_LIPOPROTEIN"/>
    <property type="match status" value="1"/>
</dbReference>
<keyword evidence="2" id="KW-0472">Membrane</keyword>
<dbReference type="AlphaFoldDB" id="A0AAP2YVH7"/>
<name>A0AAP2YVH7_9EURY</name>
<evidence type="ECO:0000313" key="6">
    <source>
        <dbReference type="Proteomes" id="UP001321018"/>
    </source>
</evidence>
<protein>
    <submittedName>
        <fullName evidence="3">DUF5803 family protein</fullName>
    </submittedName>
</protein>